<evidence type="ECO:0000313" key="3">
    <source>
        <dbReference type="EMBL" id="KAG0584310.1"/>
    </source>
</evidence>
<dbReference type="AlphaFoldDB" id="A0A8T0IKK0"/>
<reference evidence="3" key="1">
    <citation type="submission" date="2020-06" db="EMBL/GenBank/DDBJ databases">
        <title>WGS assembly of Ceratodon purpureus strain R40.</title>
        <authorList>
            <person name="Carey S.B."/>
            <person name="Jenkins J."/>
            <person name="Shu S."/>
            <person name="Lovell J.T."/>
            <person name="Sreedasyam A."/>
            <person name="Maumus F."/>
            <person name="Tiley G.P."/>
            <person name="Fernandez-Pozo N."/>
            <person name="Barry K."/>
            <person name="Chen C."/>
            <person name="Wang M."/>
            <person name="Lipzen A."/>
            <person name="Daum C."/>
            <person name="Saski C.A."/>
            <person name="Payton A.C."/>
            <person name="Mcbreen J.C."/>
            <person name="Conrad R.E."/>
            <person name="Kollar L.M."/>
            <person name="Olsson S."/>
            <person name="Huttunen S."/>
            <person name="Landis J.B."/>
            <person name="Wickett N.J."/>
            <person name="Johnson M.G."/>
            <person name="Rensing S.A."/>
            <person name="Grimwood J."/>
            <person name="Schmutz J."/>
            <person name="Mcdaniel S.F."/>
        </authorList>
    </citation>
    <scope>NUCLEOTIDE SEQUENCE</scope>
    <source>
        <strain evidence="3">R40</strain>
    </source>
</reference>
<evidence type="ECO:0000256" key="1">
    <source>
        <dbReference type="SAM" id="MobiDB-lite"/>
    </source>
</evidence>
<dbReference type="GO" id="GO:0003677">
    <property type="term" value="F:DNA binding"/>
    <property type="evidence" value="ECO:0007669"/>
    <property type="project" value="InterPro"/>
</dbReference>
<feature type="compositionally biased region" description="Basic residues" evidence="1">
    <location>
        <begin position="125"/>
        <end position="227"/>
    </location>
</feature>
<dbReference type="Gene3D" id="1.10.10.10">
    <property type="entry name" value="Winged helix-like DNA-binding domain superfamily/Winged helix DNA-binding domain"/>
    <property type="match status" value="1"/>
</dbReference>
<feature type="compositionally biased region" description="Basic and acidic residues" evidence="1">
    <location>
        <begin position="110"/>
        <end position="124"/>
    </location>
</feature>
<dbReference type="Proteomes" id="UP000822688">
    <property type="component" value="Chromosome 3"/>
</dbReference>
<protein>
    <recommendedName>
        <fullName evidence="2">H15 domain-containing protein</fullName>
    </recommendedName>
</protein>
<dbReference type="EMBL" id="CM026423">
    <property type="protein sequence ID" value="KAG0584310.1"/>
    <property type="molecule type" value="Genomic_DNA"/>
</dbReference>
<dbReference type="Pfam" id="PF00538">
    <property type="entry name" value="Linker_histone"/>
    <property type="match status" value="1"/>
</dbReference>
<feature type="domain" description="H15" evidence="2">
    <location>
        <begin position="15"/>
        <end position="88"/>
    </location>
</feature>
<name>A0A8T0IKK0_CERPU</name>
<dbReference type="InterPro" id="IPR036388">
    <property type="entry name" value="WH-like_DNA-bd_sf"/>
</dbReference>
<evidence type="ECO:0000259" key="2">
    <source>
        <dbReference type="PROSITE" id="PS51504"/>
    </source>
</evidence>
<accession>A0A8T0IKK0</accession>
<sequence>MARRRRRRSKKRRMRHPLYMCMVKAAMCYIKNKKGCTPKAIAKKVAHIYGGRGINFKYHYERINRAIKRLVRTKCIKRFGSHHYKLVRKCKSDTLKRHRCPKHGHPYGPHAHDGRRRCPDDVGHMKHHSGNHHRRRHHSRRHHRRRHHSRRHHRRRHHNRRHHRRRHHNRRHHRRRHHKRRHHRRRHHRRKHRRRRHHRRKHRSRRHHKRRHHRRKRPSRKIPGKIRKLFDYIQ</sequence>
<dbReference type="PROSITE" id="PS51504">
    <property type="entry name" value="H15"/>
    <property type="match status" value="1"/>
</dbReference>
<proteinExistence type="predicted"/>
<keyword evidence="4" id="KW-1185">Reference proteome</keyword>
<dbReference type="SUPFAM" id="SSF46785">
    <property type="entry name" value="Winged helix' DNA-binding domain"/>
    <property type="match status" value="1"/>
</dbReference>
<evidence type="ECO:0000313" key="4">
    <source>
        <dbReference type="Proteomes" id="UP000822688"/>
    </source>
</evidence>
<comment type="caution">
    <text evidence="3">The sequence shown here is derived from an EMBL/GenBank/DDBJ whole genome shotgun (WGS) entry which is preliminary data.</text>
</comment>
<feature type="region of interest" description="Disordered" evidence="1">
    <location>
        <begin position="97"/>
        <end position="234"/>
    </location>
</feature>
<dbReference type="InterPro" id="IPR036390">
    <property type="entry name" value="WH_DNA-bd_sf"/>
</dbReference>
<dbReference type="SMART" id="SM00526">
    <property type="entry name" value="H15"/>
    <property type="match status" value="1"/>
</dbReference>
<dbReference type="GO" id="GO:0006334">
    <property type="term" value="P:nucleosome assembly"/>
    <property type="evidence" value="ECO:0007669"/>
    <property type="project" value="InterPro"/>
</dbReference>
<dbReference type="GO" id="GO:0000786">
    <property type="term" value="C:nucleosome"/>
    <property type="evidence" value="ECO:0007669"/>
    <property type="project" value="InterPro"/>
</dbReference>
<dbReference type="InterPro" id="IPR005818">
    <property type="entry name" value="Histone_H1/H5_H15"/>
</dbReference>
<organism evidence="3 4">
    <name type="scientific">Ceratodon purpureus</name>
    <name type="common">Fire moss</name>
    <name type="synonym">Dicranum purpureum</name>
    <dbReference type="NCBI Taxonomy" id="3225"/>
    <lineage>
        <taxon>Eukaryota</taxon>
        <taxon>Viridiplantae</taxon>
        <taxon>Streptophyta</taxon>
        <taxon>Embryophyta</taxon>
        <taxon>Bryophyta</taxon>
        <taxon>Bryophytina</taxon>
        <taxon>Bryopsida</taxon>
        <taxon>Dicranidae</taxon>
        <taxon>Pseudoditrichales</taxon>
        <taxon>Ditrichaceae</taxon>
        <taxon>Ceratodon</taxon>
    </lineage>
</organism>
<gene>
    <name evidence="3" type="ORF">KC19_3G201500</name>
</gene>